<dbReference type="PANTHER" id="PTHR37984:SF5">
    <property type="entry name" value="PROTEIN NYNRIN-LIKE"/>
    <property type="match status" value="1"/>
</dbReference>
<proteinExistence type="predicted"/>
<gene>
    <name evidence="1" type="ORF">QE152_g5646</name>
</gene>
<dbReference type="SUPFAM" id="SSF56672">
    <property type="entry name" value="DNA/RNA polymerases"/>
    <property type="match status" value="1"/>
</dbReference>
<dbReference type="InterPro" id="IPR050951">
    <property type="entry name" value="Retrovirus_Pol_polyprotein"/>
</dbReference>
<dbReference type="InterPro" id="IPR043502">
    <property type="entry name" value="DNA/RNA_pol_sf"/>
</dbReference>
<sequence>MYFIQIMFKKCLNSNAQFNESDKQPLLGREWIRKLNLLQINTVNSISTNHDKVSSLLQKYKDITDTRLDKIKGIQAKLTLKKDAMPVFMRARSVPFKLIPLVDKELDKLLSEGVIQKVNTSEWATPIVPRFGKLR</sequence>
<accession>A0AAW1MQ20</accession>
<dbReference type="AlphaFoldDB" id="A0AAW1MQ20"/>
<dbReference type="Gene3D" id="3.10.10.10">
    <property type="entry name" value="HIV Type 1 Reverse Transcriptase, subunit A, domain 1"/>
    <property type="match status" value="1"/>
</dbReference>
<name>A0AAW1MQ20_POPJA</name>
<dbReference type="EMBL" id="JASPKY010000035">
    <property type="protein sequence ID" value="KAK9746989.1"/>
    <property type="molecule type" value="Genomic_DNA"/>
</dbReference>
<dbReference type="GO" id="GO:0071897">
    <property type="term" value="P:DNA biosynthetic process"/>
    <property type="evidence" value="ECO:0007669"/>
    <property type="project" value="UniProtKB-ARBA"/>
</dbReference>
<evidence type="ECO:0000313" key="1">
    <source>
        <dbReference type="EMBL" id="KAK9746989.1"/>
    </source>
</evidence>
<keyword evidence="2" id="KW-1185">Reference proteome</keyword>
<dbReference type="Proteomes" id="UP001458880">
    <property type="component" value="Unassembled WGS sequence"/>
</dbReference>
<dbReference type="PANTHER" id="PTHR37984">
    <property type="entry name" value="PROTEIN CBG26694"/>
    <property type="match status" value="1"/>
</dbReference>
<comment type="caution">
    <text evidence="1">The sequence shown here is derived from an EMBL/GenBank/DDBJ whole genome shotgun (WGS) entry which is preliminary data.</text>
</comment>
<evidence type="ECO:0000313" key="2">
    <source>
        <dbReference type="Proteomes" id="UP001458880"/>
    </source>
</evidence>
<reference evidence="1 2" key="1">
    <citation type="journal article" date="2024" name="BMC Genomics">
        <title>De novo assembly and annotation of Popillia japonica's genome with initial clues to its potential as an invasive pest.</title>
        <authorList>
            <person name="Cucini C."/>
            <person name="Boschi S."/>
            <person name="Funari R."/>
            <person name="Cardaioli E."/>
            <person name="Iannotti N."/>
            <person name="Marturano G."/>
            <person name="Paoli F."/>
            <person name="Bruttini M."/>
            <person name="Carapelli A."/>
            <person name="Frati F."/>
            <person name="Nardi F."/>
        </authorList>
    </citation>
    <scope>NUCLEOTIDE SEQUENCE [LARGE SCALE GENOMIC DNA]</scope>
    <source>
        <strain evidence="1">DMR45628</strain>
    </source>
</reference>
<protein>
    <recommendedName>
        <fullName evidence="3">Reverse transcriptase</fullName>
    </recommendedName>
</protein>
<evidence type="ECO:0008006" key="3">
    <source>
        <dbReference type="Google" id="ProtNLM"/>
    </source>
</evidence>
<organism evidence="1 2">
    <name type="scientific">Popillia japonica</name>
    <name type="common">Japanese beetle</name>
    <dbReference type="NCBI Taxonomy" id="7064"/>
    <lineage>
        <taxon>Eukaryota</taxon>
        <taxon>Metazoa</taxon>
        <taxon>Ecdysozoa</taxon>
        <taxon>Arthropoda</taxon>
        <taxon>Hexapoda</taxon>
        <taxon>Insecta</taxon>
        <taxon>Pterygota</taxon>
        <taxon>Neoptera</taxon>
        <taxon>Endopterygota</taxon>
        <taxon>Coleoptera</taxon>
        <taxon>Polyphaga</taxon>
        <taxon>Scarabaeiformia</taxon>
        <taxon>Scarabaeidae</taxon>
        <taxon>Rutelinae</taxon>
        <taxon>Popillia</taxon>
    </lineage>
</organism>